<evidence type="ECO:0000313" key="4">
    <source>
        <dbReference type="EMBL" id="OGY28128.1"/>
    </source>
</evidence>
<evidence type="ECO:0000313" key="5">
    <source>
        <dbReference type="Proteomes" id="UP000177900"/>
    </source>
</evidence>
<name>A0A1G1WK53_9BACT</name>
<comment type="caution">
    <text evidence="4">The sequence shown here is derived from an EMBL/GenBank/DDBJ whole genome shotgun (WGS) entry which is preliminary data.</text>
</comment>
<dbReference type="Pfam" id="PF18915">
    <property type="entry name" value="DUF5667"/>
    <property type="match status" value="1"/>
</dbReference>
<feature type="transmembrane region" description="Helical" evidence="2">
    <location>
        <begin position="46"/>
        <end position="68"/>
    </location>
</feature>
<keyword evidence="2" id="KW-1133">Transmembrane helix</keyword>
<evidence type="ECO:0000256" key="2">
    <source>
        <dbReference type="SAM" id="Phobius"/>
    </source>
</evidence>
<protein>
    <recommendedName>
        <fullName evidence="3">DUF5667 domain-containing protein</fullName>
    </recommendedName>
</protein>
<feature type="domain" description="DUF5667" evidence="3">
    <location>
        <begin position="71"/>
        <end position="170"/>
    </location>
</feature>
<sequence>MNKEQEIIKKLQILKQVNPRPYFIDKVRNSLVYSLTNRQAQKTPLFVFRLAIASFLVVFLVSGGAVFASKGSLPGDFLYPVKIALEEVRIRLTDDSADLRIRLTEQRLKEIQELKEKEDQDIEKAASEYKKAIDKALENASEEVDKSNLLNKLQEKLDLHSQVLQEQSQAAPAQAKEALNKAAEASQKGAAAAKEALEKDPHPESSPQNQEKLPSNQKKGRR</sequence>
<keyword evidence="2" id="KW-0472">Membrane</keyword>
<dbReference type="EMBL" id="MHCV01000002">
    <property type="protein sequence ID" value="OGY28128.1"/>
    <property type="molecule type" value="Genomic_DNA"/>
</dbReference>
<dbReference type="AlphaFoldDB" id="A0A1G1WK53"/>
<accession>A0A1G1WK53</accession>
<evidence type="ECO:0000259" key="3">
    <source>
        <dbReference type="Pfam" id="PF18915"/>
    </source>
</evidence>
<keyword evidence="2" id="KW-0812">Transmembrane</keyword>
<feature type="compositionally biased region" description="Polar residues" evidence="1">
    <location>
        <begin position="205"/>
        <end position="222"/>
    </location>
</feature>
<evidence type="ECO:0000256" key="1">
    <source>
        <dbReference type="SAM" id="MobiDB-lite"/>
    </source>
</evidence>
<feature type="region of interest" description="Disordered" evidence="1">
    <location>
        <begin position="164"/>
        <end position="222"/>
    </location>
</feature>
<organism evidence="4 5">
    <name type="scientific">Candidatus Woykebacteria bacterium RIFCSPHIGHO2_01_FULL_39_12</name>
    <dbReference type="NCBI Taxonomy" id="1802599"/>
    <lineage>
        <taxon>Bacteria</taxon>
        <taxon>Candidatus Woykeibacteriota</taxon>
    </lineage>
</organism>
<dbReference type="InterPro" id="IPR043725">
    <property type="entry name" value="DUF5667"/>
</dbReference>
<reference evidence="4 5" key="1">
    <citation type="journal article" date="2016" name="Nat. Commun.">
        <title>Thousands of microbial genomes shed light on interconnected biogeochemical processes in an aquifer system.</title>
        <authorList>
            <person name="Anantharaman K."/>
            <person name="Brown C.T."/>
            <person name="Hug L.A."/>
            <person name="Sharon I."/>
            <person name="Castelle C.J."/>
            <person name="Probst A.J."/>
            <person name="Thomas B.C."/>
            <person name="Singh A."/>
            <person name="Wilkins M.J."/>
            <person name="Karaoz U."/>
            <person name="Brodie E.L."/>
            <person name="Williams K.H."/>
            <person name="Hubbard S.S."/>
            <person name="Banfield J.F."/>
        </authorList>
    </citation>
    <scope>NUCLEOTIDE SEQUENCE [LARGE SCALE GENOMIC DNA]</scope>
</reference>
<proteinExistence type="predicted"/>
<dbReference type="Proteomes" id="UP000177900">
    <property type="component" value="Unassembled WGS sequence"/>
</dbReference>
<gene>
    <name evidence="4" type="ORF">A2864_01955</name>
</gene>
<feature type="compositionally biased region" description="Low complexity" evidence="1">
    <location>
        <begin position="181"/>
        <end position="194"/>
    </location>
</feature>